<proteinExistence type="predicted"/>
<dbReference type="Pfam" id="PF00535">
    <property type="entry name" value="Glycos_transf_2"/>
    <property type="match status" value="2"/>
</dbReference>
<dbReference type="InterPro" id="IPR029044">
    <property type="entry name" value="Nucleotide-diphossugar_trans"/>
</dbReference>
<dbReference type="PANTHER" id="PTHR43179:SF7">
    <property type="entry name" value="RHAMNOSYLTRANSFERASE WBBL"/>
    <property type="match status" value="1"/>
</dbReference>
<dbReference type="EMBL" id="MLCO01000202">
    <property type="protein sequence ID" value="ONG50133.1"/>
    <property type="molecule type" value="Genomic_DNA"/>
</dbReference>
<dbReference type="GO" id="GO:0016757">
    <property type="term" value="F:glycosyltransferase activity"/>
    <property type="evidence" value="ECO:0007669"/>
    <property type="project" value="UniProtKB-KW"/>
</dbReference>
<protein>
    <recommendedName>
        <fullName evidence="1">Glycosyltransferase 2-like domain-containing protein</fullName>
    </recommendedName>
</protein>
<dbReference type="Proteomes" id="UP000188879">
    <property type="component" value="Unassembled WGS sequence"/>
</dbReference>
<keyword evidence="3" id="KW-1185">Reference proteome</keyword>
<feature type="domain" description="Glycosyltransferase 2-like" evidence="1">
    <location>
        <begin position="88"/>
        <end position="248"/>
    </location>
</feature>
<organism evidence="2 3">
    <name type="scientific">Teichococcus deserti</name>
    <dbReference type="NCBI Taxonomy" id="1817963"/>
    <lineage>
        <taxon>Bacteria</taxon>
        <taxon>Pseudomonadati</taxon>
        <taxon>Pseudomonadota</taxon>
        <taxon>Alphaproteobacteria</taxon>
        <taxon>Acetobacterales</taxon>
        <taxon>Roseomonadaceae</taxon>
        <taxon>Roseomonas</taxon>
    </lineage>
</organism>
<name>A0A1V2H0G6_9PROT</name>
<dbReference type="AlphaFoldDB" id="A0A1V2H0G6"/>
<feature type="domain" description="Glycosyltransferase 2-like" evidence="1">
    <location>
        <begin position="351"/>
        <end position="529"/>
    </location>
</feature>
<evidence type="ECO:0000259" key="1">
    <source>
        <dbReference type="Pfam" id="PF00535"/>
    </source>
</evidence>
<dbReference type="OrthoDB" id="9783791at2"/>
<dbReference type="InterPro" id="IPR001173">
    <property type="entry name" value="Glyco_trans_2-like"/>
</dbReference>
<dbReference type="CDD" id="cd04184">
    <property type="entry name" value="GT2_RfbC_Mx_like"/>
    <property type="match status" value="1"/>
</dbReference>
<evidence type="ECO:0000313" key="2">
    <source>
        <dbReference type="EMBL" id="ONG50133.1"/>
    </source>
</evidence>
<comment type="caution">
    <text evidence="2">The sequence shown here is derived from an EMBL/GenBank/DDBJ whole genome shotgun (WGS) entry which is preliminary data.</text>
</comment>
<dbReference type="RefSeq" id="WP_083747695.1">
    <property type="nucleotide sequence ID" value="NZ_MLCO01000202.1"/>
</dbReference>
<accession>A0A1V2H0G6</accession>
<dbReference type="SUPFAM" id="SSF53448">
    <property type="entry name" value="Nucleotide-diphospho-sugar transferases"/>
    <property type="match status" value="2"/>
</dbReference>
<sequence length="618" mass="67028">MSGALAASVSALGGFLARHPAMKAGLRQALRPALPLLGRALAAHPRLDAARQAALYQRWIAARDTRDEAARHAIRRQIAGFAWRPLISVAMPAYATPPGLLQAAIASLQAQLYPDWELCLVDDASPGDPLAALLDQAAAADPRIRWQRRPRNGGIAEASNSALAMARGDVVALMDHDDVLAEHALFEISSLLQRAPDAAVIYSDEDKIDAAGRRSDPYFKPGFDPDLLLGQNYLNHLTVYRRSLLQRLGGFRRGFDGSQDHDLALRATALAGAARIHHIPKILYHWRRGGAVASFSEGAAARCQAASRAAVAAHLSAQGITGAEVVPAPRAPLWNRVIFPLPARPPRVSVSVIVPTRDRAALLARCMDGLLHRTEWDEIEIIIVDNDSREAATLALMGALAMDPRVTILRIPGAFNYSALNNAAARIACGDLLLLLNNDIDVLHPGWLAEMVRHATRPEIGAVGARLLYADGRVQHAGVSLGAGGVAGHRHAFARGDDTGYWGSLALTRSHAAVTGACLLLRRSVFEDVGGLDETRLPIAFNDVDLCLRIRETGLRVVCTPFAELLHLESASRGSDRHRPGFRAEHDWMRRRWGKALINDPYHNRNFARSNPTGILEI</sequence>
<reference evidence="2 3" key="1">
    <citation type="submission" date="2016-10" db="EMBL/GenBank/DDBJ databases">
        <title>Draft Genome sequence of Roseomonas sp. strain M3.</title>
        <authorList>
            <person name="Subhash Y."/>
            <person name="Lee S."/>
        </authorList>
    </citation>
    <scope>NUCLEOTIDE SEQUENCE [LARGE SCALE GENOMIC DNA]</scope>
    <source>
        <strain evidence="2 3">M3</strain>
    </source>
</reference>
<dbReference type="PANTHER" id="PTHR43179">
    <property type="entry name" value="RHAMNOSYLTRANSFERASE WBBL"/>
    <property type="match status" value="1"/>
</dbReference>
<evidence type="ECO:0000313" key="3">
    <source>
        <dbReference type="Proteomes" id="UP000188879"/>
    </source>
</evidence>
<dbReference type="Gene3D" id="3.90.550.10">
    <property type="entry name" value="Spore Coat Polysaccharide Biosynthesis Protein SpsA, Chain A"/>
    <property type="match status" value="2"/>
</dbReference>
<gene>
    <name evidence="2" type="ORF">BKE38_19310</name>
</gene>